<sequence>MADYMITCHLKFPDQEYRHLMTPLTHYRDSLRVFESTWLVRTAVTPDQILADLEQYIDREDQIFIATIQTPAAWSDSLGVEQVLHFFSRS</sequence>
<protein>
    <submittedName>
        <fullName evidence="1">Uncharacterized protein</fullName>
    </submittedName>
</protein>
<evidence type="ECO:0000313" key="2">
    <source>
        <dbReference type="Proteomes" id="UP000199046"/>
    </source>
</evidence>
<evidence type="ECO:0000313" key="1">
    <source>
        <dbReference type="EMBL" id="SFC09761.1"/>
    </source>
</evidence>
<keyword evidence="2" id="KW-1185">Reference proteome</keyword>
<dbReference type="Proteomes" id="UP000199046">
    <property type="component" value="Unassembled WGS sequence"/>
</dbReference>
<dbReference type="EMBL" id="FOLY01000001">
    <property type="protein sequence ID" value="SFC09761.1"/>
    <property type="molecule type" value="Genomic_DNA"/>
</dbReference>
<dbReference type="RefSeq" id="WP_090130496.1">
    <property type="nucleotide sequence ID" value="NZ_FOLY01000001.1"/>
</dbReference>
<reference evidence="2" key="1">
    <citation type="submission" date="2016-10" db="EMBL/GenBank/DDBJ databases">
        <authorList>
            <person name="Varghese N."/>
            <person name="Submissions S."/>
        </authorList>
    </citation>
    <scope>NUCLEOTIDE SEQUENCE [LARGE SCALE GENOMIC DNA]</scope>
    <source>
        <strain evidence="2">DSM 23439</strain>
    </source>
</reference>
<proteinExistence type="predicted"/>
<name>A0A1I1GDV9_9GAMM</name>
<dbReference type="STRING" id="402385.SAMN05421848_0530"/>
<organism evidence="1 2">
    <name type="scientific">Kushneria avicenniae</name>
    <dbReference type="NCBI Taxonomy" id="402385"/>
    <lineage>
        <taxon>Bacteria</taxon>
        <taxon>Pseudomonadati</taxon>
        <taxon>Pseudomonadota</taxon>
        <taxon>Gammaproteobacteria</taxon>
        <taxon>Oceanospirillales</taxon>
        <taxon>Halomonadaceae</taxon>
        <taxon>Kushneria</taxon>
    </lineage>
</organism>
<dbReference type="OrthoDB" id="2656750at2"/>
<accession>A0A1I1GDV9</accession>
<dbReference type="AlphaFoldDB" id="A0A1I1GDV9"/>
<gene>
    <name evidence="1" type="ORF">SAMN05421848_0530</name>
</gene>